<dbReference type="EMBL" id="AVOT02067089">
    <property type="protein sequence ID" value="MBW0558743.1"/>
    <property type="molecule type" value="Genomic_DNA"/>
</dbReference>
<accession>A0A9Q3J9A5</accession>
<sequence>MMEQSNPPPKKQETTVIEESKGEKATAIAQIEEWGNWKPPQISPANENLQINVGLSRQGKELQDRKVKAKPSKRIEKKHKNPLKRRYQVPTTRKMRQKKN</sequence>
<reference evidence="2" key="1">
    <citation type="submission" date="2021-03" db="EMBL/GenBank/DDBJ databases">
        <title>Draft genome sequence of rust myrtle Austropuccinia psidii MF-1, a brazilian biotype.</title>
        <authorList>
            <person name="Quecine M.C."/>
            <person name="Pachon D.M.R."/>
            <person name="Bonatelli M.L."/>
            <person name="Correr F.H."/>
            <person name="Franceschini L.M."/>
            <person name="Leite T.F."/>
            <person name="Margarido G.R.A."/>
            <person name="Almeida C.A."/>
            <person name="Ferrarezi J.A."/>
            <person name="Labate C.A."/>
        </authorList>
    </citation>
    <scope>NUCLEOTIDE SEQUENCE</scope>
    <source>
        <strain evidence="2">MF-1</strain>
    </source>
</reference>
<feature type="compositionally biased region" description="Basic and acidic residues" evidence="1">
    <location>
        <begin position="10"/>
        <end position="24"/>
    </location>
</feature>
<name>A0A9Q3J9A5_9BASI</name>
<evidence type="ECO:0000313" key="2">
    <source>
        <dbReference type="EMBL" id="MBW0558743.1"/>
    </source>
</evidence>
<comment type="caution">
    <text evidence="2">The sequence shown here is derived from an EMBL/GenBank/DDBJ whole genome shotgun (WGS) entry which is preliminary data.</text>
</comment>
<dbReference type="Proteomes" id="UP000765509">
    <property type="component" value="Unassembled WGS sequence"/>
</dbReference>
<dbReference type="AlphaFoldDB" id="A0A9Q3J9A5"/>
<proteinExistence type="predicted"/>
<feature type="region of interest" description="Disordered" evidence="1">
    <location>
        <begin position="1"/>
        <end position="24"/>
    </location>
</feature>
<protein>
    <submittedName>
        <fullName evidence="2">Uncharacterized protein</fullName>
    </submittedName>
</protein>
<evidence type="ECO:0000256" key="1">
    <source>
        <dbReference type="SAM" id="MobiDB-lite"/>
    </source>
</evidence>
<keyword evidence="3" id="KW-1185">Reference proteome</keyword>
<feature type="region of interest" description="Disordered" evidence="1">
    <location>
        <begin position="56"/>
        <end position="100"/>
    </location>
</feature>
<organism evidence="2 3">
    <name type="scientific">Austropuccinia psidii MF-1</name>
    <dbReference type="NCBI Taxonomy" id="1389203"/>
    <lineage>
        <taxon>Eukaryota</taxon>
        <taxon>Fungi</taxon>
        <taxon>Dikarya</taxon>
        <taxon>Basidiomycota</taxon>
        <taxon>Pucciniomycotina</taxon>
        <taxon>Pucciniomycetes</taxon>
        <taxon>Pucciniales</taxon>
        <taxon>Sphaerophragmiaceae</taxon>
        <taxon>Austropuccinia</taxon>
    </lineage>
</organism>
<evidence type="ECO:0000313" key="3">
    <source>
        <dbReference type="Proteomes" id="UP000765509"/>
    </source>
</evidence>
<feature type="compositionally biased region" description="Basic residues" evidence="1">
    <location>
        <begin position="67"/>
        <end position="100"/>
    </location>
</feature>
<gene>
    <name evidence="2" type="ORF">O181_098458</name>
</gene>